<proteinExistence type="predicted"/>
<evidence type="ECO:0000256" key="1">
    <source>
        <dbReference type="ARBA" id="ARBA00004574"/>
    </source>
</evidence>
<feature type="region of interest" description="Disordered" evidence="5">
    <location>
        <begin position="115"/>
        <end position="145"/>
    </location>
</feature>
<feature type="coiled-coil region" evidence="4">
    <location>
        <begin position="242"/>
        <end position="269"/>
    </location>
</feature>
<reference evidence="7 8" key="1">
    <citation type="submission" date="2024-07" db="EMBL/GenBank/DDBJ databases">
        <title>Section-level genome sequencing and comparative genomics of Aspergillus sections Usti and Cavernicolus.</title>
        <authorList>
            <consortium name="Lawrence Berkeley National Laboratory"/>
            <person name="Nybo J.L."/>
            <person name="Vesth T.C."/>
            <person name="Theobald S."/>
            <person name="Frisvad J.C."/>
            <person name="Larsen T.O."/>
            <person name="Kjaerboelling I."/>
            <person name="Rothschild-Mancinelli K."/>
            <person name="Lyhne E.K."/>
            <person name="Kogle M.E."/>
            <person name="Barry K."/>
            <person name="Clum A."/>
            <person name="Na H."/>
            <person name="Ledsgaard L."/>
            <person name="Lin J."/>
            <person name="Lipzen A."/>
            <person name="Kuo A."/>
            <person name="Riley R."/>
            <person name="Mondo S."/>
            <person name="Labutti K."/>
            <person name="Haridas S."/>
            <person name="Pangalinan J."/>
            <person name="Salamov A.A."/>
            <person name="Simmons B.A."/>
            <person name="Magnuson J.K."/>
            <person name="Chen J."/>
            <person name="Drula E."/>
            <person name="Henrissat B."/>
            <person name="Wiebenga A."/>
            <person name="Lubbers R.J."/>
            <person name="Gomes A.C."/>
            <person name="Makela M.R."/>
            <person name="Stajich J."/>
            <person name="Grigoriev I.V."/>
            <person name="Mortensen U.H."/>
            <person name="De Vries R.P."/>
            <person name="Baker S.E."/>
            <person name="Andersen M.R."/>
        </authorList>
    </citation>
    <scope>NUCLEOTIDE SEQUENCE [LARGE SCALE GENOMIC DNA]</scope>
    <source>
        <strain evidence="7 8">CBS 123904</strain>
    </source>
</reference>
<dbReference type="InterPro" id="IPR018856">
    <property type="entry name" value="Stn1_N"/>
</dbReference>
<sequence length="308" mass="35054">MAPHERPKSTTTSATDNNDAQELTFYPAFCFKASPTHFTWVKLAASDIHRLRKRVEFADQGLFFYQNHPIRFVNLIGIIVARTDVPRRTILTLDDSSGATVEVVVLKAAEPSGSISAAGAPSRNTNPSTDSANYTGSADTDGDGQSLRREFHLTSTVHTPIDITPLRPGALFQMKGTLSIFRSTMQVNLERFFTVSDTAAEMRFVEARCRFYVEVLSTPWFVREEDITSLRMEADDEGEKIEEEQVRARRRARRRVEREEKERLKIERAWERDEAGREKQAMRLRAAGVELMQEIEVKRRSRRRGTGG</sequence>
<evidence type="ECO:0000256" key="3">
    <source>
        <dbReference type="ARBA" id="ARBA00022895"/>
    </source>
</evidence>
<dbReference type="EMBL" id="JBFXLU010000027">
    <property type="protein sequence ID" value="KAL2851955.1"/>
    <property type="molecule type" value="Genomic_DNA"/>
</dbReference>
<accession>A0ABR4KI48</accession>
<evidence type="ECO:0000313" key="8">
    <source>
        <dbReference type="Proteomes" id="UP001610446"/>
    </source>
</evidence>
<evidence type="ECO:0000256" key="2">
    <source>
        <dbReference type="ARBA" id="ARBA00022454"/>
    </source>
</evidence>
<feature type="compositionally biased region" description="Polar residues" evidence="5">
    <location>
        <begin position="123"/>
        <end position="138"/>
    </location>
</feature>
<comment type="caution">
    <text evidence="7">The sequence shown here is derived from an EMBL/GenBank/DDBJ whole genome shotgun (WGS) entry which is preliminary data.</text>
</comment>
<feature type="domain" description="CST complex subunit Stn1 N-terminal" evidence="6">
    <location>
        <begin position="60"/>
        <end position="114"/>
    </location>
</feature>
<keyword evidence="4" id="KW-0175">Coiled coil</keyword>
<evidence type="ECO:0000259" key="6">
    <source>
        <dbReference type="Pfam" id="PF10451"/>
    </source>
</evidence>
<dbReference type="SUPFAM" id="SSF50249">
    <property type="entry name" value="Nucleic acid-binding proteins"/>
    <property type="match status" value="1"/>
</dbReference>
<protein>
    <recommendedName>
        <fullName evidence="6">CST complex subunit Stn1 N-terminal domain-containing protein</fullName>
    </recommendedName>
</protein>
<keyword evidence="3" id="KW-0779">Telomere</keyword>
<keyword evidence="8" id="KW-1185">Reference proteome</keyword>
<keyword evidence="2" id="KW-0158">Chromosome</keyword>
<comment type="subcellular location">
    <subcellularLocation>
        <location evidence="1">Chromosome</location>
        <location evidence="1">Telomere</location>
    </subcellularLocation>
</comment>
<dbReference type="Pfam" id="PF10451">
    <property type="entry name" value="Stn1"/>
    <property type="match status" value="1"/>
</dbReference>
<dbReference type="Gene3D" id="2.40.50.140">
    <property type="entry name" value="Nucleic acid-binding proteins"/>
    <property type="match status" value="1"/>
</dbReference>
<gene>
    <name evidence="7" type="ORF">BJY01DRAFT_208559</name>
</gene>
<organism evidence="7 8">
    <name type="scientific">Aspergillus pseudoustus</name>
    <dbReference type="NCBI Taxonomy" id="1810923"/>
    <lineage>
        <taxon>Eukaryota</taxon>
        <taxon>Fungi</taxon>
        <taxon>Dikarya</taxon>
        <taxon>Ascomycota</taxon>
        <taxon>Pezizomycotina</taxon>
        <taxon>Eurotiomycetes</taxon>
        <taxon>Eurotiomycetidae</taxon>
        <taxon>Eurotiales</taxon>
        <taxon>Aspergillaceae</taxon>
        <taxon>Aspergillus</taxon>
        <taxon>Aspergillus subgen. Nidulantes</taxon>
    </lineage>
</organism>
<evidence type="ECO:0000256" key="4">
    <source>
        <dbReference type="SAM" id="Coils"/>
    </source>
</evidence>
<name>A0ABR4KI48_9EURO</name>
<dbReference type="Proteomes" id="UP001610446">
    <property type="component" value="Unassembled WGS sequence"/>
</dbReference>
<dbReference type="InterPro" id="IPR012340">
    <property type="entry name" value="NA-bd_OB-fold"/>
</dbReference>
<evidence type="ECO:0000313" key="7">
    <source>
        <dbReference type="EMBL" id="KAL2851955.1"/>
    </source>
</evidence>
<evidence type="ECO:0000256" key="5">
    <source>
        <dbReference type="SAM" id="MobiDB-lite"/>
    </source>
</evidence>